<name>A0AAW0N4Q9_9GOBI</name>
<evidence type="ECO:0000313" key="1">
    <source>
        <dbReference type="EMBL" id="KAK7888694.1"/>
    </source>
</evidence>
<reference evidence="2" key="1">
    <citation type="submission" date="2024-04" db="EMBL/GenBank/DDBJ databases">
        <title>Salinicola lusitanus LLJ914,a marine bacterium isolated from the Okinawa Trough.</title>
        <authorList>
            <person name="Li J."/>
        </authorList>
    </citation>
    <scope>NUCLEOTIDE SEQUENCE [LARGE SCALE GENOMIC DNA]</scope>
</reference>
<protein>
    <submittedName>
        <fullName evidence="1">Uncharacterized protein</fullName>
    </submittedName>
</protein>
<sequence length="126" mass="14267">MIKTLLSKTRSFPDAAQQESLIQICRKVESQNLLPEGLQLKTKDLKTVRRAAAKSLLREIGSVSALFAENEDFTELALKQHLTIQLLIFGPNTQRAGFFSRLFKIFRKNRIPPGPLHTFLSTNPTM</sequence>
<proteinExistence type="predicted"/>
<comment type="caution">
    <text evidence="1">The sequence shown here is derived from an EMBL/GenBank/DDBJ whole genome shotgun (WGS) entry which is preliminary data.</text>
</comment>
<gene>
    <name evidence="1" type="ORF">WMY93_024254</name>
</gene>
<organism evidence="1 2">
    <name type="scientific">Mugilogobius chulae</name>
    <name type="common">yellowstripe goby</name>
    <dbReference type="NCBI Taxonomy" id="88201"/>
    <lineage>
        <taxon>Eukaryota</taxon>
        <taxon>Metazoa</taxon>
        <taxon>Chordata</taxon>
        <taxon>Craniata</taxon>
        <taxon>Vertebrata</taxon>
        <taxon>Euteleostomi</taxon>
        <taxon>Actinopterygii</taxon>
        <taxon>Neopterygii</taxon>
        <taxon>Teleostei</taxon>
        <taxon>Neoteleostei</taxon>
        <taxon>Acanthomorphata</taxon>
        <taxon>Gobiaria</taxon>
        <taxon>Gobiiformes</taxon>
        <taxon>Gobioidei</taxon>
        <taxon>Gobiidae</taxon>
        <taxon>Gobionellinae</taxon>
        <taxon>Mugilogobius</taxon>
    </lineage>
</organism>
<keyword evidence="2" id="KW-1185">Reference proteome</keyword>
<evidence type="ECO:0000313" key="2">
    <source>
        <dbReference type="Proteomes" id="UP001460270"/>
    </source>
</evidence>
<dbReference type="EMBL" id="JBBPFD010000018">
    <property type="protein sequence ID" value="KAK7888694.1"/>
    <property type="molecule type" value="Genomic_DNA"/>
</dbReference>
<dbReference type="Proteomes" id="UP001460270">
    <property type="component" value="Unassembled WGS sequence"/>
</dbReference>
<accession>A0AAW0N4Q9</accession>
<dbReference type="AlphaFoldDB" id="A0AAW0N4Q9"/>